<dbReference type="AlphaFoldDB" id="A0A0X8HUQ7"/>
<keyword evidence="6" id="KW-1185">Reference proteome</keyword>
<dbReference type="FunFam" id="3.30.70.330:FF:000550">
    <property type="entry name" value="Nuclear localization sequence binding protein"/>
    <property type="match status" value="1"/>
</dbReference>
<dbReference type="GO" id="GO:0003723">
    <property type="term" value="F:RNA binding"/>
    <property type="evidence" value="ECO:0007669"/>
    <property type="project" value="UniProtKB-UniRule"/>
</dbReference>
<dbReference type="Gene3D" id="3.30.70.330">
    <property type="match status" value="2"/>
</dbReference>
<dbReference type="RefSeq" id="XP_017988873.1">
    <property type="nucleotide sequence ID" value="XM_018133384.1"/>
</dbReference>
<name>A0A0X8HUQ7_9SACH</name>
<accession>A0A0X8HUQ7</accession>
<dbReference type="Proteomes" id="UP000243052">
    <property type="component" value="Chromosome vi"/>
</dbReference>
<dbReference type="InterPro" id="IPR012677">
    <property type="entry name" value="Nucleotide-bd_a/b_plait_sf"/>
</dbReference>
<dbReference type="EMBL" id="CP014246">
    <property type="protein sequence ID" value="AMD21877.1"/>
    <property type="molecule type" value="Genomic_DNA"/>
</dbReference>
<feature type="compositionally biased region" description="Basic residues" evidence="3">
    <location>
        <begin position="8"/>
        <end position="18"/>
    </location>
</feature>
<dbReference type="SUPFAM" id="SSF54928">
    <property type="entry name" value="RNA-binding domain, RBD"/>
    <property type="match status" value="2"/>
</dbReference>
<feature type="compositionally biased region" description="Basic and acidic residues" evidence="3">
    <location>
        <begin position="157"/>
        <end position="166"/>
    </location>
</feature>
<feature type="compositionally biased region" description="Gly residues" evidence="3">
    <location>
        <begin position="377"/>
        <end position="397"/>
    </location>
</feature>
<feature type="region of interest" description="Disordered" evidence="3">
    <location>
        <begin position="253"/>
        <end position="281"/>
    </location>
</feature>
<dbReference type="SMART" id="SM00360">
    <property type="entry name" value="RRM"/>
    <property type="match status" value="2"/>
</dbReference>
<gene>
    <name evidence="5" type="ORF">AW171_hschr63864</name>
</gene>
<dbReference type="Pfam" id="PF00076">
    <property type="entry name" value="RRM_1"/>
    <property type="match status" value="2"/>
</dbReference>
<feature type="region of interest" description="Disordered" evidence="3">
    <location>
        <begin position="356"/>
        <end position="425"/>
    </location>
</feature>
<dbReference type="CDD" id="cd12447">
    <property type="entry name" value="RRM1_gar2"/>
    <property type="match status" value="1"/>
</dbReference>
<reference evidence="5 6" key="1">
    <citation type="submission" date="2016-01" db="EMBL/GenBank/DDBJ databases">
        <title>Genome sequence of the yeast Holleya sinecauda.</title>
        <authorList>
            <person name="Dietrich F.S."/>
        </authorList>
    </citation>
    <scope>NUCLEOTIDE SEQUENCE [LARGE SCALE GENOMIC DNA]</scope>
    <source>
        <strain evidence="5 6">ATCC 58844</strain>
    </source>
</reference>
<dbReference type="STRING" id="45286.A0A0X8HUQ7"/>
<feature type="compositionally biased region" description="Low complexity" evidence="3">
    <location>
        <begin position="22"/>
        <end position="72"/>
    </location>
</feature>
<dbReference type="InterPro" id="IPR035979">
    <property type="entry name" value="RBD_domain_sf"/>
</dbReference>
<evidence type="ECO:0000313" key="5">
    <source>
        <dbReference type="EMBL" id="AMD21877.1"/>
    </source>
</evidence>
<dbReference type="GeneID" id="28725194"/>
<sequence>MASSTTKKVSKKDLKSKKKAEQVVSAPSEDSSSSSEESSTSSDESSSSSDDSSSSGEESNSSGEESTPSSDSSDSEASDNESSDSDSDGDAKKDVVKKVSSSDSSSSDESSASSDSESEDQSSKEASAATTPSNAEDDSSSDEESSDGEESAEADATSEKKRKAESEETSDSSEPSKKQKTDGEPATIFVGRLSWSVDDEWLKTEFDHIGGVVSARVIYERGSDKSRGYGYVDFEDKSYAEKAVKEMHGKEIDGRPINCDMSTSKPATAPRDDRAKKFGDVPSQPSDTLFLGNLSFNADRDSIFEMFSAHGNVISVRIPTNPETSQPKGFGYVQYGSIEEAQKAFEALQGEYIDNRPVRLDFSTPRPPNQTGNRGAPRGGPRGGSRGGTRGGFGGRPPRGSGANTAPLGKARQSASFQGTKKTFD</sequence>
<feature type="domain" description="RRM" evidence="4">
    <location>
        <begin position="186"/>
        <end position="264"/>
    </location>
</feature>
<dbReference type="InterPro" id="IPR052462">
    <property type="entry name" value="SLIRP/GR-RBP-like"/>
</dbReference>
<dbReference type="InterPro" id="IPR000504">
    <property type="entry name" value="RRM_dom"/>
</dbReference>
<feature type="compositionally biased region" description="Acidic residues" evidence="3">
    <location>
        <begin position="73"/>
        <end position="88"/>
    </location>
</feature>
<feature type="region of interest" description="Disordered" evidence="3">
    <location>
        <begin position="1"/>
        <end position="187"/>
    </location>
</feature>
<feature type="compositionally biased region" description="Acidic residues" evidence="3">
    <location>
        <begin position="135"/>
        <end position="153"/>
    </location>
</feature>
<feature type="compositionally biased region" description="Low complexity" evidence="3">
    <location>
        <begin position="98"/>
        <end position="115"/>
    </location>
</feature>
<organism evidence="5 6">
    <name type="scientific">Eremothecium sinecaudum</name>
    <dbReference type="NCBI Taxonomy" id="45286"/>
    <lineage>
        <taxon>Eukaryota</taxon>
        <taxon>Fungi</taxon>
        <taxon>Dikarya</taxon>
        <taxon>Ascomycota</taxon>
        <taxon>Saccharomycotina</taxon>
        <taxon>Saccharomycetes</taxon>
        <taxon>Saccharomycetales</taxon>
        <taxon>Saccharomycetaceae</taxon>
        <taxon>Eremothecium</taxon>
    </lineage>
</organism>
<dbReference type="OrthoDB" id="439808at2759"/>
<feature type="domain" description="RRM" evidence="4">
    <location>
        <begin position="287"/>
        <end position="365"/>
    </location>
</feature>
<dbReference type="PROSITE" id="PS50102">
    <property type="entry name" value="RRM"/>
    <property type="match status" value="2"/>
</dbReference>
<feature type="compositionally biased region" description="Basic and acidic residues" evidence="3">
    <location>
        <begin position="270"/>
        <end position="279"/>
    </location>
</feature>
<evidence type="ECO:0000256" key="2">
    <source>
        <dbReference type="PROSITE-ProRule" id="PRU00176"/>
    </source>
</evidence>
<evidence type="ECO:0000259" key="4">
    <source>
        <dbReference type="PROSITE" id="PS50102"/>
    </source>
</evidence>
<dbReference type="PANTHER" id="PTHR48027">
    <property type="entry name" value="HETEROGENEOUS NUCLEAR RIBONUCLEOPROTEIN 87F-RELATED"/>
    <property type="match status" value="1"/>
</dbReference>
<evidence type="ECO:0000256" key="1">
    <source>
        <dbReference type="ARBA" id="ARBA00022884"/>
    </source>
</evidence>
<evidence type="ECO:0000313" key="6">
    <source>
        <dbReference type="Proteomes" id="UP000243052"/>
    </source>
</evidence>
<proteinExistence type="predicted"/>
<feature type="compositionally biased region" description="Polar residues" evidence="3">
    <location>
        <begin position="413"/>
        <end position="425"/>
    </location>
</feature>
<feature type="compositionally biased region" description="Basic and acidic residues" evidence="3">
    <location>
        <begin position="174"/>
        <end position="183"/>
    </location>
</feature>
<keyword evidence="1 2" id="KW-0694">RNA-binding</keyword>
<evidence type="ECO:0000256" key="3">
    <source>
        <dbReference type="SAM" id="MobiDB-lite"/>
    </source>
</evidence>
<protein>
    <submittedName>
        <fullName evidence="5">HFR022Wp</fullName>
    </submittedName>
</protein>